<evidence type="ECO:0000256" key="5">
    <source>
        <dbReference type="ARBA" id="ARBA00022833"/>
    </source>
</evidence>
<keyword evidence="2" id="KW-0645">Protease</keyword>
<dbReference type="InterPro" id="IPR011990">
    <property type="entry name" value="TPR-like_helical_dom_sf"/>
</dbReference>
<dbReference type="SUPFAM" id="SSF48452">
    <property type="entry name" value="TPR-like"/>
    <property type="match status" value="1"/>
</dbReference>
<evidence type="ECO:0000256" key="6">
    <source>
        <dbReference type="ARBA" id="ARBA00023049"/>
    </source>
</evidence>
<feature type="signal peptide" evidence="7">
    <location>
        <begin position="1"/>
        <end position="26"/>
    </location>
</feature>
<dbReference type="Gene3D" id="3.30.2010.10">
    <property type="entry name" value="Metalloproteases ('zincins'), catalytic domain"/>
    <property type="match status" value="1"/>
</dbReference>
<keyword evidence="3" id="KW-0479">Metal-binding</keyword>
<evidence type="ECO:0000256" key="2">
    <source>
        <dbReference type="ARBA" id="ARBA00022670"/>
    </source>
</evidence>
<reference evidence="9 10" key="1">
    <citation type="submission" date="2024-09" db="EMBL/GenBank/DDBJ databases">
        <authorList>
            <person name="Sun Q."/>
            <person name="Mori K."/>
        </authorList>
    </citation>
    <scope>NUCLEOTIDE SEQUENCE [LARGE SCALE GENOMIC DNA]</scope>
    <source>
        <strain evidence="9 10">NCAIM B.02621</strain>
    </source>
</reference>
<dbReference type="RefSeq" id="WP_376836944.1">
    <property type="nucleotide sequence ID" value="NZ_JBHLSW010000015.1"/>
</dbReference>
<evidence type="ECO:0000313" key="10">
    <source>
        <dbReference type="Proteomes" id="UP001589906"/>
    </source>
</evidence>
<feature type="chain" id="PRO_5046240863" evidence="7">
    <location>
        <begin position="27"/>
        <end position="572"/>
    </location>
</feature>
<feature type="domain" description="Peptidase M48" evidence="8">
    <location>
        <begin position="121"/>
        <end position="271"/>
    </location>
</feature>
<name>A0ABV6R895_9CAUL</name>
<accession>A0ABV6R895</accession>
<gene>
    <name evidence="9" type="ORF">ACFFGE_13360</name>
</gene>
<evidence type="ECO:0000256" key="4">
    <source>
        <dbReference type="ARBA" id="ARBA00022801"/>
    </source>
</evidence>
<protein>
    <submittedName>
        <fullName evidence="9">M48 family metalloprotease</fullName>
        <ecNumber evidence="9">3.4.24.-</ecNumber>
    </submittedName>
</protein>
<evidence type="ECO:0000313" key="9">
    <source>
        <dbReference type="EMBL" id="MFC0634863.1"/>
    </source>
</evidence>
<organism evidence="9 10">
    <name type="scientific">Brevundimonas balnearis</name>
    <dbReference type="NCBI Taxonomy" id="1572858"/>
    <lineage>
        <taxon>Bacteria</taxon>
        <taxon>Pseudomonadati</taxon>
        <taxon>Pseudomonadota</taxon>
        <taxon>Alphaproteobacteria</taxon>
        <taxon>Caulobacterales</taxon>
        <taxon>Caulobacteraceae</taxon>
        <taxon>Brevundimonas</taxon>
    </lineage>
</organism>
<evidence type="ECO:0000256" key="3">
    <source>
        <dbReference type="ARBA" id="ARBA00022723"/>
    </source>
</evidence>
<dbReference type="Proteomes" id="UP001589906">
    <property type="component" value="Unassembled WGS sequence"/>
</dbReference>
<sequence length="572" mass="62370">MERSRLILSGLVAVLAALVMAGPASAQFSLLPDRGFSVDGRRGPLITTVDPARISQRVADAQGRVLAGESGNRGEDAKLLLAMPETEAALMGFINELDAAWPHERGIPPRARVTAAPGYGAQAFPDGSIVLDVGLLADVESDDELALILGHELAHLRLGHFADDAGFRRTRQMITALGQVYTGAAFAEELRLVRSGDEYRMRVDDRDEIAAANARATRVARAVEDMTDSFLQGAWQRNQEDEADALGVDLTLRLNLNAAQAANLMLERYNADFQLRQAMTAESVEVLTQAFAEISAAQARNNLTGAGAGDFWQQLGRSGGDALRQRAIGWALRYFGQRHRTPDARRAGITRYIDRAYPDADAPDLATDRISAIKASAEFQEARVVSEALATSDRLVQAGQFRDALLAIDPALKTRYRSTATVANRAAAVFAAAGEDAQAIRLYEIAHASPDQTVDGYYAHAGLLTRLRRFDQAGAVIDRGVAHAAETQDPEKLFLPLRVGIAFQRRQTEEGMTYLRRCVGYRETALEEACISQAIALRDDGTPPTFEEAARIEAARREMNTRTMDWSTIFSN</sequence>
<dbReference type="Gene3D" id="1.25.40.10">
    <property type="entry name" value="Tetratricopeptide repeat domain"/>
    <property type="match status" value="1"/>
</dbReference>
<keyword evidence="5" id="KW-0862">Zinc</keyword>
<keyword evidence="4 9" id="KW-0378">Hydrolase</keyword>
<dbReference type="PANTHER" id="PTHR22726:SF1">
    <property type="entry name" value="METALLOENDOPEPTIDASE OMA1, MITOCHONDRIAL"/>
    <property type="match status" value="1"/>
</dbReference>
<evidence type="ECO:0000259" key="8">
    <source>
        <dbReference type="Pfam" id="PF01435"/>
    </source>
</evidence>
<dbReference type="EC" id="3.4.24.-" evidence="9"/>
<dbReference type="InterPro" id="IPR051156">
    <property type="entry name" value="Mito/Outer_Membr_Metalloprot"/>
</dbReference>
<keyword evidence="7" id="KW-0732">Signal</keyword>
<dbReference type="Pfam" id="PF01435">
    <property type="entry name" value="Peptidase_M48"/>
    <property type="match status" value="1"/>
</dbReference>
<proteinExistence type="predicted"/>
<dbReference type="InterPro" id="IPR001915">
    <property type="entry name" value="Peptidase_M48"/>
</dbReference>
<dbReference type="GO" id="GO:0008237">
    <property type="term" value="F:metallopeptidase activity"/>
    <property type="evidence" value="ECO:0007669"/>
    <property type="project" value="UniProtKB-KW"/>
</dbReference>
<evidence type="ECO:0000256" key="7">
    <source>
        <dbReference type="SAM" id="SignalP"/>
    </source>
</evidence>
<dbReference type="EMBL" id="JBHLSW010000015">
    <property type="protein sequence ID" value="MFC0634863.1"/>
    <property type="molecule type" value="Genomic_DNA"/>
</dbReference>
<dbReference type="PANTHER" id="PTHR22726">
    <property type="entry name" value="METALLOENDOPEPTIDASE OMA1"/>
    <property type="match status" value="1"/>
</dbReference>
<keyword evidence="6 9" id="KW-0482">Metalloprotease</keyword>
<evidence type="ECO:0000256" key="1">
    <source>
        <dbReference type="ARBA" id="ARBA00001947"/>
    </source>
</evidence>
<comment type="cofactor">
    <cofactor evidence="1">
        <name>Zn(2+)</name>
        <dbReference type="ChEBI" id="CHEBI:29105"/>
    </cofactor>
</comment>
<comment type="caution">
    <text evidence="9">The sequence shown here is derived from an EMBL/GenBank/DDBJ whole genome shotgun (WGS) entry which is preliminary data.</text>
</comment>
<keyword evidence="10" id="KW-1185">Reference proteome</keyword>